<keyword evidence="1" id="KW-0234">DNA repair</keyword>
<dbReference type="AlphaFoldDB" id="A0A2L1CCZ8"/>
<evidence type="ECO:0000313" key="9">
    <source>
        <dbReference type="Proteomes" id="UP000590564"/>
    </source>
</evidence>
<dbReference type="InterPro" id="IPR033167">
    <property type="entry name" value="Nre"/>
</dbReference>
<evidence type="ECO:0000313" key="7">
    <source>
        <dbReference type="Proteomes" id="UP000239462"/>
    </source>
</evidence>
<reference evidence="7" key="1">
    <citation type="journal article" date="2018" name="Genome Announc.">
        <title>Complete Genome Sequence of the Methanococcus maripaludis Type Strain JJ (DSM 2067), a Model for Selenoprotein Synthesis in Archaea.</title>
        <authorList>
            <person name="Poehlein A."/>
            <person name="Heym D."/>
            <person name="Quitzke V."/>
            <person name="Fersch J."/>
            <person name="Daniel R."/>
            <person name="Rother M."/>
        </authorList>
    </citation>
    <scope>NUCLEOTIDE SEQUENCE [LARGE SCALE GENOMIC DNA]</scope>
    <source>
        <strain evidence="7">DSM 2067</strain>
    </source>
</reference>
<dbReference type="Proteomes" id="UP000239462">
    <property type="component" value="Chromosome"/>
</dbReference>
<reference evidence="5 8" key="3">
    <citation type="submission" date="2020-07" db="EMBL/GenBank/DDBJ databases">
        <title>Genomic Encyclopedia of Type Strains, Phase IV (KMG-V): Genome sequencing to study the core and pangenomes of soil and plant-associated prokaryotes.</title>
        <authorList>
            <person name="Whitman W."/>
        </authorList>
    </citation>
    <scope>NUCLEOTIDE SEQUENCE [LARGE SCALE GENOMIC DNA]</scope>
    <source>
        <strain evidence="5 8">C13</strain>
        <strain evidence="6 9">D1</strain>
    </source>
</reference>
<dbReference type="PANTHER" id="PTHR38136">
    <property type="entry name" value="DNA REPAIR PROTEIN"/>
    <property type="match status" value="1"/>
</dbReference>
<reference evidence="4" key="2">
    <citation type="submission" date="2018-02" db="EMBL/GenBank/DDBJ databases">
        <title>Complete genome sequence of the Methanococcus maripaludis type strain JJ (DSM 2067), a model for selenoprotein synthesis in Archaea.</title>
        <authorList>
            <person name="Poehlein A."/>
            <person name="Heym D."/>
            <person name="Quitzke V."/>
            <person name="Fersch J."/>
            <person name="Daniel R."/>
            <person name="Rother M."/>
        </authorList>
    </citation>
    <scope>NUCLEOTIDE SEQUENCE [LARGE SCALE GENOMIC DNA]</scope>
    <source>
        <strain evidence="4">DSM 2067</strain>
    </source>
</reference>
<dbReference type="Pfam" id="PF04895">
    <property type="entry name" value="Nre_C"/>
    <property type="match status" value="1"/>
</dbReference>
<dbReference type="EMBL" id="CP026606">
    <property type="protein sequence ID" value="AVB77224.1"/>
    <property type="molecule type" value="Genomic_DNA"/>
</dbReference>
<dbReference type="Pfam" id="PF04894">
    <property type="entry name" value="Nre_N"/>
    <property type="match status" value="1"/>
</dbReference>
<dbReference type="EMBL" id="JACDUO010000001">
    <property type="protein sequence ID" value="MBA2863734.1"/>
    <property type="molecule type" value="Genomic_DNA"/>
</dbReference>
<evidence type="ECO:0000313" key="6">
    <source>
        <dbReference type="EMBL" id="MBB6496260.1"/>
    </source>
</evidence>
<accession>A0A2L1CCZ8</accession>
<dbReference type="InterPro" id="IPR006979">
    <property type="entry name" value="Nre_C"/>
</dbReference>
<feature type="domain" description="Archaeal Nre C-terminal" evidence="3">
    <location>
        <begin position="295"/>
        <end position="405"/>
    </location>
</feature>
<evidence type="ECO:0000313" key="5">
    <source>
        <dbReference type="EMBL" id="MBA2863734.1"/>
    </source>
</evidence>
<comment type="similarity">
    <text evidence="1">Belongs to the Nre family.</text>
</comment>
<dbReference type="Proteomes" id="UP000567099">
    <property type="component" value="Unassembled WGS sequence"/>
</dbReference>
<dbReference type="HAMAP" id="MF_02096">
    <property type="entry name" value="Nre"/>
    <property type="match status" value="1"/>
</dbReference>
<name>A0A2L1CCZ8_METMI</name>
<dbReference type="KEGG" id="mmad:MMJJ_18540"/>
<proteinExistence type="inferred from homology"/>
<comment type="caution">
    <text evidence="1">Lacks conserved residue(s) required for the propagation of feature annotation.</text>
</comment>
<dbReference type="RefSeq" id="WP_104838561.1">
    <property type="nucleotide sequence ID" value="NZ_CP026606.1"/>
</dbReference>
<dbReference type="GO" id="GO:0006281">
    <property type="term" value="P:DNA repair"/>
    <property type="evidence" value="ECO:0007669"/>
    <property type="project" value="UniProtKB-UniRule"/>
</dbReference>
<dbReference type="Proteomes" id="UP000590564">
    <property type="component" value="Unassembled WGS sequence"/>
</dbReference>
<feature type="domain" description="Archaeal Nre N-terminal" evidence="2">
    <location>
        <begin position="18"/>
        <end position="284"/>
    </location>
</feature>
<evidence type="ECO:0000259" key="3">
    <source>
        <dbReference type="Pfam" id="PF04895"/>
    </source>
</evidence>
<keyword evidence="1" id="KW-0227">DNA damage</keyword>
<comment type="function">
    <text evidence="1">Involved in DNA damage repair.</text>
</comment>
<organism evidence="4 7">
    <name type="scientific">Methanococcus maripaludis</name>
    <name type="common">Methanococcus deltae</name>
    <dbReference type="NCBI Taxonomy" id="39152"/>
    <lineage>
        <taxon>Archaea</taxon>
        <taxon>Methanobacteriati</taxon>
        <taxon>Methanobacteriota</taxon>
        <taxon>Methanomada group</taxon>
        <taxon>Methanococci</taxon>
        <taxon>Methanococcales</taxon>
        <taxon>Methanococcaceae</taxon>
        <taxon>Methanococcus</taxon>
    </lineage>
</organism>
<evidence type="ECO:0000313" key="4">
    <source>
        <dbReference type="EMBL" id="AVB77224.1"/>
    </source>
</evidence>
<dbReference type="GeneID" id="36102935"/>
<dbReference type="InterPro" id="IPR006978">
    <property type="entry name" value="Nre_N"/>
</dbReference>
<sequence>MELFRSKTCALCKGRKHLCGRPRCPILEKFRVAKSVESKINKKEIFGASPPSVFVGEFEYPNVRIGPMVPPVEGDTSFMDDPSRWDNITIPEIMEYRSMLVMGETNANVSVNKNSKLLNNIQELAMANKPVDSEIELKKAPKLELITGGFTPPVGPRESMLKFRLAENPKIPRKSDYIVGDDLKANEGMISLYDSGFDEYYIIKLLSTGLLGINKKLVPTKWSITAAQDLLGKHVKKKILENNQINDYEVYFKNFLGNRYAVLLVPDLYAFEMLEVWLKGSLFSGENYQILGDFEDITGMKGYANKITGAFYAGRLSVLEYLKKRKKQAKILVFREITPEYYAPVGVWQIRTGVRLAMENRLGKFNDLKSALEEIKKYLDVPMKDYETESKILKSNQRQATLDKFF</sequence>
<dbReference type="PANTHER" id="PTHR38136:SF2">
    <property type="entry name" value="DNA REPAIR PROTEIN"/>
    <property type="match status" value="1"/>
</dbReference>
<evidence type="ECO:0000256" key="1">
    <source>
        <dbReference type="HAMAP-Rule" id="MF_02096"/>
    </source>
</evidence>
<dbReference type="EMBL" id="JACHED010000001">
    <property type="protein sequence ID" value="MBB6496260.1"/>
    <property type="molecule type" value="Genomic_DNA"/>
</dbReference>
<gene>
    <name evidence="5" type="ORF">HNP94_000734</name>
    <name evidence="6" type="ORF">HNP96_000281</name>
    <name evidence="4" type="ORF">MMJJ_18540</name>
</gene>
<protein>
    <recommendedName>
        <fullName evidence="1">DNA repair protein</fullName>
    </recommendedName>
</protein>
<evidence type="ECO:0000259" key="2">
    <source>
        <dbReference type="Pfam" id="PF04894"/>
    </source>
</evidence>
<evidence type="ECO:0000313" key="8">
    <source>
        <dbReference type="Proteomes" id="UP000567099"/>
    </source>
</evidence>